<evidence type="ECO:0000256" key="2">
    <source>
        <dbReference type="ARBA" id="ARBA00022450"/>
    </source>
</evidence>
<dbReference type="SUPFAM" id="SSF47336">
    <property type="entry name" value="ACP-like"/>
    <property type="match status" value="1"/>
</dbReference>
<dbReference type="PANTHER" id="PTHR22754">
    <property type="entry name" value="DISCO-INTERACTING PROTEIN 2 DIP2 -RELATED"/>
    <property type="match status" value="1"/>
</dbReference>
<dbReference type="SUPFAM" id="SSF56801">
    <property type="entry name" value="Acetyl-CoA synthetase-like"/>
    <property type="match status" value="1"/>
</dbReference>
<dbReference type="GO" id="GO:0005886">
    <property type="term" value="C:plasma membrane"/>
    <property type="evidence" value="ECO:0007669"/>
    <property type="project" value="TreeGrafter"/>
</dbReference>
<evidence type="ECO:0000256" key="4">
    <source>
        <dbReference type="ARBA" id="ARBA00022598"/>
    </source>
</evidence>
<dbReference type="PROSITE" id="PS50075">
    <property type="entry name" value="CARRIER"/>
    <property type="match status" value="1"/>
</dbReference>
<dbReference type="Gene3D" id="3.30.300.30">
    <property type="match status" value="1"/>
</dbReference>
<dbReference type="SMART" id="SM01294">
    <property type="entry name" value="PKS_PP_betabranch"/>
    <property type="match status" value="1"/>
</dbReference>
<dbReference type="InterPro" id="IPR010080">
    <property type="entry name" value="Thioester_reductase-like_dom"/>
</dbReference>
<dbReference type="EMBL" id="CAADFZ010000046">
    <property type="protein sequence ID" value="VFK64420.1"/>
    <property type="molecule type" value="Genomic_DNA"/>
</dbReference>
<dbReference type="InterPro" id="IPR036736">
    <property type="entry name" value="ACP-like_sf"/>
</dbReference>
<evidence type="ECO:0000256" key="1">
    <source>
        <dbReference type="ARBA" id="ARBA00006432"/>
    </source>
</evidence>
<evidence type="ECO:0000313" key="6">
    <source>
        <dbReference type="EMBL" id="VFK64420.1"/>
    </source>
</evidence>
<dbReference type="GO" id="GO:0070566">
    <property type="term" value="F:adenylyltransferase activity"/>
    <property type="evidence" value="ECO:0007669"/>
    <property type="project" value="TreeGrafter"/>
</dbReference>
<dbReference type="GO" id="GO:0031177">
    <property type="term" value="F:phosphopantetheine binding"/>
    <property type="evidence" value="ECO:0007669"/>
    <property type="project" value="InterPro"/>
</dbReference>
<dbReference type="SMART" id="SM00823">
    <property type="entry name" value="PKS_PP"/>
    <property type="match status" value="1"/>
</dbReference>
<dbReference type="Gene3D" id="3.40.50.12780">
    <property type="entry name" value="N-terminal domain of ligase-like"/>
    <property type="match status" value="1"/>
</dbReference>
<reference evidence="6" key="1">
    <citation type="submission" date="2019-02" db="EMBL/GenBank/DDBJ databases">
        <authorList>
            <person name="Gruber-Vodicka R. H."/>
            <person name="Seah K. B. B."/>
        </authorList>
    </citation>
    <scope>NUCLEOTIDE SEQUENCE</scope>
    <source>
        <strain evidence="7">BECK_BY19</strain>
        <strain evidence="6">BECK_BY8</strain>
    </source>
</reference>
<dbReference type="PANTHER" id="PTHR22754:SF32">
    <property type="entry name" value="DISCO-INTERACTING PROTEIN 2"/>
    <property type="match status" value="1"/>
</dbReference>
<dbReference type="InterPro" id="IPR036291">
    <property type="entry name" value="NAD(P)-bd_dom_sf"/>
</dbReference>
<name>A0A451AEF0_9GAMM</name>
<dbReference type="Pfam" id="PF00501">
    <property type="entry name" value="AMP-binding"/>
    <property type="match status" value="1"/>
</dbReference>
<dbReference type="InterPro" id="IPR040097">
    <property type="entry name" value="FAAL/FAAC"/>
</dbReference>
<keyword evidence="3" id="KW-0597">Phosphoprotein</keyword>
<keyword evidence="4" id="KW-0436">Ligase</keyword>
<protein>
    <submittedName>
        <fullName evidence="6">Thioester reductase domain-containing protein</fullName>
    </submittedName>
</protein>
<dbReference type="CDD" id="cd05931">
    <property type="entry name" value="FAAL"/>
    <property type="match status" value="1"/>
</dbReference>
<dbReference type="GO" id="GO:0006633">
    <property type="term" value="P:fatty acid biosynthetic process"/>
    <property type="evidence" value="ECO:0007669"/>
    <property type="project" value="TreeGrafter"/>
</dbReference>
<proteinExistence type="inferred from homology"/>
<sequence>MDSLQHADSFAQVLRYWAGKDNSAIDLSQATVNNPHIESSVRYGFAFKFLDGKNDKTLTYPELDGAVRRIAATMLEQGRVKASGMKDRALLIFEPGLEFIKGFMACLYAGITAVPVCPPNPAQRDTVTRFLAIAENAEPAIVLTHADIREGLIADYGKTGSLAKAHWIVADHCDVVPPLAVDRLAAPQDNDLALLQYTSGSTRAPRGVMVSHRNLMHNARLIRKGFRHDEVSFSEVHWLPHYHDMGLMGGILQTMYLGAAAVLMSPSAFIRHPVLWLKAISEYRATSSGGPNFAYNHCTRRIPDSALAELDLSVWRVAFCGAEPINSRTLDAFAERFAVAGFRREAFLPCYGLAESTLAVTVGAYEKDLDVISVRAEALERKVILPAALGTIGSTELVGSGVAQSDLKVIIVDAETKNTLPENQVGEVWVAGESVAAGYWQDQKETENTFGARTANGEGSYLRTGDLGFLREGRLFATGRHKDTLLINGRNLYSQDIEASLGEAHPALSMGNIVAVSIPKGETEGLVLVIGARPNQIEAIKEVVHKTLSSHFALAAARLIFVPRGEIPKTSSGKLQRALVRQRVLEGRYHEVGGSIPDAPSLYLPVTPEFERLENRDIKYRFDIEKDVCWDEIDAGGDFFTDELLAIAGVDRESLTAIDGLEEAFQWALAIAICEEFVVLEQRIVRFLNQEQASGRLPSSRSSALFDTEEVKHIRLFRRMADGLKIRCPARHQNIATVLDAHLIRSFETAWWHNDSVENYPSATIYHYVCWLHFLYFEEYSIYLYNQLRNNPDIQPLWLSAHAAHMREETQHVRTDAGYLDLLDLDEDSREQWGRWFMEQSARDAGGLAGLEGVWRFLVERYPGLAELPMPIALIDNMALRQSAFLRLLNYKNAFLRTKRGARFERYEENLFKIQGIGGEIATKNDPSGENSTTPGVNNDTARMQNLIVSAVAEQLKMDPARVDVNQHLMLFGLDSVSAVSISVELERTLQTKLPPNLLFEHETIAKLAKALADMDVKSSGESEQAAGNELEFDATIFAEPLGEKGKHIFLTGATGFLCAFVLAEKLKTSRDHVTCLVRAKTPEDGLQRIKNNLQGYGIWQDNFAKQISVFSGDLEKKLFGLNEGEFRTLAEDIDQIIHGAALVDFIKPYAQLKAANVVGTQEILRLAFMAGKVSLDLVSTIGIFDTNNQRGMEMVTEADIPDSNYGFRNGYAESKWAAERLVRIAMERSLPVRIYRPGIVSGSTRNGAWQPDMVAALLKTYMEYGVAIQPKADGNLNAAPVDYVAQAIVNISQQADTFGKVFHLTNPNPTLWSEIIEYLAQLGYSTRTLPYKQWLERLTRATENNAAILPYLAYFKTRGEQWQLRQPPFSCTNTENALKSTGISCSRIDKPLLETYLDYFKRNGFISEYAREKQV</sequence>
<organism evidence="6">
    <name type="scientific">Candidatus Kentrum sp. UNK</name>
    <dbReference type="NCBI Taxonomy" id="2126344"/>
    <lineage>
        <taxon>Bacteria</taxon>
        <taxon>Pseudomonadati</taxon>
        <taxon>Pseudomonadota</taxon>
        <taxon>Gammaproteobacteria</taxon>
        <taxon>Candidatus Kentrum</taxon>
    </lineage>
</organism>
<dbReference type="Pfam" id="PF07993">
    <property type="entry name" value="NAD_binding_4"/>
    <property type="match status" value="1"/>
</dbReference>
<dbReference type="NCBIfam" id="TIGR01746">
    <property type="entry name" value="Thioester-redct"/>
    <property type="match status" value="1"/>
</dbReference>
<feature type="domain" description="Carrier" evidence="5">
    <location>
        <begin position="942"/>
        <end position="1016"/>
    </location>
</feature>
<dbReference type="Gene3D" id="3.40.50.720">
    <property type="entry name" value="NAD(P)-binding Rossmann-like Domain"/>
    <property type="match status" value="1"/>
</dbReference>
<evidence type="ECO:0000259" key="5">
    <source>
        <dbReference type="PROSITE" id="PS50075"/>
    </source>
</evidence>
<dbReference type="FunFam" id="3.40.50.12780:FF:000013">
    <property type="entry name" value="Long-chain-fatty-acid--AMP ligase FadD32"/>
    <property type="match status" value="1"/>
</dbReference>
<keyword evidence="2" id="KW-0596">Phosphopantetheine</keyword>
<dbReference type="EMBL" id="CAADGD010000049">
    <property type="protein sequence ID" value="VFK71073.1"/>
    <property type="molecule type" value="Genomic_DNA"/>
</dbReference>
<dbReference type="GO" id="GO:0016874">
    <property type="term" value="F:ligase activity"/>
    <property type="evidence" value="ECO:0007669"/>
    <property type="project" value="UniProtKB-KW"/>
</dbReference>
<dbReference type="GO" id="GO:0071766">
    <property type="term" value="P:Actinobacterium-type cell wall biogenesis"/>
    <property type="evidence" value="ECO:0007669"/>
    <property type="project" value="UniProtKB-ARBA"/>
</dbReference>
<gene>
    <name evidence="6" type="ORF">BECKUNK1418G_GA0071005_104610</name>
    <name evidence="7" type="ORF">BECKUNK1418H_GA0071006_104910</name>
</gene>
<evidence type="ECO:0000256" key="3">
    <source>
        <dbReference type="ARBA" id="ARBA00022553"/>
    </source>
</evidence>
<dbReference type="Gene3D" id="1.10.1200.10">
    <property type="entry name" value="ACP-like"/>
    <property type="match status" value="1"/>
</dbReference>
<evidence type="ECO:0000313" key="7">
    <source>
        <dbReference type="EMBL" id="VFK71073.1"/>
    </source>
</evidence>
<dbReference type="SUPFAM" id="SSF51735">
    <property type="entry name" value="NAD(P)-binding Rossmann-fold domains"/>
    <property type="match status" value="1"/>
</dbReference>
<dbReference type="InterPro" id="IPR045851">
    <property type="entry name" value="AMP-bd_C_sf"/>
</dbReference>
<comment type="similarity">
    <text evidence="1">Belongs to the ATP-dependent AMP-binding enzyme family.</text>
</comment>
<accession>A0A451AEF0</accession>
<dbReference type="InterPro" id="IPR013120">
    <property type="entry name" value="FAR_NAD-bd"/>
</dbReference>
<dbReference type="InterPro" id="IPR020806">
    <property type="entry name" value="PKS_PP-bd"/>
</dbReference>
<dbReference type="Pfam" id="PF00550">
    <property type="entry name" value="PP-binding"/>
    <property type="match status" value="1"/>
</dbReference>
<dbReference type="InterPro" id="IPR000873">
    <property type="entry name" value="AMP-dep_synth/lig_dom"/>
</dbReference>
<dbReference type="CDD" id="cd05235">
    <property type="entry name" value="SDR_e1"/>
    <property type="match status" value="1"/>
</dbReference>
<dbReference type="InterPro" id="IPR042099">
    <property type="entry name" value="ANL_N_sf"/>
</dbReference>
<dbReference type="InterPro" id="IPR009081">
    <property type="entry name" value="PP-bd_ACP"/>
</dbReference>